<dbReference type="OrthoDB" id="10030313at2759"/>
<evidence type="ECO:0000313" key="3">
    <source>
        <dbReference type="EMBL" id="CAD7246281.1"/>
    </source>
</evidence>
<dbReference type="SMART" id="SM01271">
    <property type="entry name" value="LSM14"/>
    <property type="match status" value="1"/>
</dbReference>
<dbReference type="Gene3D" id="2.30.30.100">
    <property type="match status" value="1"/>
</dbReference>
<keyword evidence="4" id="KW-1185">Reference proteome</keyword>
<dbReference type="Gene3D" id="3.40.50.10260">
    <property type="entry name" value="YjeF N-terminal domain"/>
    <property type="match status" value="1"/>
</dbReference>
<dbReference type="PANTHER" id="PTHR13612">
    <property type="entry name" value="ENHANCER OF MRNA-DECAPPING PROTEIN 3"/>
    <property type="match status" value="1"/>
</dbReference>
<dbReference type="GO" id="GO:0033962">
    <property type="term" value="P:P-body assembly"/>
    <property type="evidence" value="ECO:0007669"/>
    <property type="project" value="TreeGrafter"/>
</dbReference>
<accession>A0A7R8XAG5</accession>
<dbReference type="CDD" id="cd01737">
    <property type="entry name" value="LSm16_N"/>
    <property type="match status" value="1"/>
</dbReference>
<organism evidence="3">
    <name type="scientific">Darwinula stevensoni</name>
    <dbReference type="NCBI Taxonomy" id="69355"/>
    <lineage>
        <taxon>Eukaryota</taxon>
        <taxon>Metazoa</taxon>
        <taxon>Ecdysozoa</taxon>
        <taxon>Arthropoda</taxon>
        <taxon>Crustacea</taxon>
        <taxon>Oligostraca</taxon>
        <taxon>Ostracoda</taxon>
        <taxon>Podocopa</taxon>
        <taxon>Podocopida</taxon>
        <taxon>Darwinulocopina</taxon>
        <taxon>Darwinuloidea</taxon>
        <taxon>Darwinulidae</taxon>
        <taxon>Darwinula</taxon>
    </lineage>
</organism>
<dbReference type="GO" id="GO:0000932">
    <property type="term" value="C:P-body"/>
    <property type="evidence" value="ECO:0007669"/>
    <property type="project" value="TreeGrafter"/>
</dbReference>
<dbReference type="PROSITE" id="PS51385">
    <property type="entry name" value="YJEF_N"/>
    <property type="match status" value="1"/>
</dbReference>
<gene>
    <name evidence="3" type="ORF">DSTB1V02_LOCUS6135</name>
</gene>
<dbReference type="InterPro" id="IPR004443">
    <property type="entry name" value="YjeF_N_dom"/>
</dbReference>
<dbReference type="EMBL" id="LR900605">
    <property type="protein sequence ID" value="CAD7246281.1"/>
    <property type="molecule type" value="Genomic_DNA"/>
</dbReference>
<sequence length="497" mass="53918">MMSEDWIGSLVSIDCGPHLGAYQGQVKYVNPVDQCVTLQKVFHNGIPLSPQEVVIRAEEIENLSILKKGEGRSDTSAVSTVKKQGKKMTKIQGNFSGCDPVVKNGTNGRGSRTTDPSDKNGTNGRGSRTADLSDKNGTNGRGSRTADPSDKNGRGIRIPDPVDRSGRGNLPDSSSRNIRILPSESLGRSPDKREVQRQRQAERDEACFGTPAVFEEINGQKPDLVKGVEGRKKNAKYKHEESVLPSSLVTRSKENSWVSDDGKVVPGLSLSMREDIFKKAKENGLSLERQLDMMGRGAVEMVLQLLGGSQRLNSGNCHQAPCVVILCGPSWQGATALNAARQMASHGIKTVVYLPDLPSSPPYVLKELKLYKLTNESLTTSVLGLPDTSVDLVVNGTENHEEACSPQGSWLTPLVQWVAQCKAPILTLDPSVSFQSSPIKGKWNLVPLFPLIYQGSTPPQPLYVCDLGIPALIFSQVGVQYRSPFGAKFVIPVHPRS</sequence>
<dbReference type="InterPro" id="IPR025609">
    <property type="entry name" value="Lsm14-like_N"/>
</dbReference>
<feature type="region of interest" description="Disordered" evidence="1">
    <location>
        <begin position="70"/>
        <end position="204"/>
    </location>
</feature>
<dbReference type="PANTHER" id="PTHR13612:SF0">
    <property type="entry name" value="ENHANCER OF MRNA-DECAPPING PROTEIN 3"/>
    <property type="match status" value="1"/>
</dbReference>
<dbReference type="Pfam" id="PF12701">
    <property type="entry name" value="LSM14"/>
    <property type="match status" value="1"/>
</dbReference>
<feature type="compositionally biased region" description="Polar residues" evidence="1">
    <location>
        <begin position="104"/>
        <end position="126"/>
    </location>
</feature>
<dbReference type="Pfam" id="PF03853">
    <property type="entry name" value="YjeF_N"/>
    <property type="match status" value="1"/>
</dbReference>
<evidence type="ECO:0000313" key="4">
    <source>
        <dbReference type="Proteomes" id="UP000677054"/>
    </source>
</evidence>
<name>A0A7R8XAG5_9CRUS</name>
<dbReference type="InterPro" id="IPR034107">
    <property type="entry name" value="Lsm16_N"/>
</dbReference>
<dbReference type="GO" id="GO:0031087">
    <property type="term" value="P:deadenylation-independent decapping of nuclear-transcribed mRNA"/>
    <property type="evidence" value="ECO:0007669"/>
    <property type="project" value="InterPro"/>
</dbReference>
<feature type="compositionally biased region" description="Basic and acidic residues" evidence="1">
    <location>
        <begin position="189"/>
        <end position="204"/>
    </location>
</feature>
<proteinExistence type="predicted"/>
<dbReference type="GO" id="GO:0003729">
    <property type="term" value="F:mRNA binding"/>
    <property type="evidence" value="ECO:0007669"/>
    <property type="project" value="InterPro"/>
</dbReference>
<feature type="domain" description="YjeF N-terminal" evidence="2">
    <location>
        <begin position="272"/>
        <end position="475"/>
    </location>
</feature>
<evidence type="ECO:0000256" key="1">
    <source>
        <dbReference type="SAM" id="MobiDB-lite"/>
    </source>
</evidence>
<dbReference type="InterPro" id="IPR036652">
    <property type="entry name" value="YjeF_N_dom_sf"/>
</dbReference>
<dbReference type="AlphaFoldDB" id="A0A7R8XAG5"/>
<dbReference type="SUPFAM" id="SSF64153">
    <property type="entry name" value="YjeF N-terminal domain-like"/>
    <property type="match status" value="1"/>
</dbReference>
<protein>
    <recommendedName>
        <fullName evidence="2">YjeF N-terminal domain-containing protein</fullName>
    </recommendedName>
</protein>
<dbReference type="EMBL" id="CAJPEV010001088">
    <property type="protein sequence ID" value="CAG0890638.1"/>
    <property type="molecule type" value="Genomic_DNA"/>
</dbReference>
<dbReference type="Proteomes" id="UP000677054">
    <property type="component" value="Unassembled WGS sequence"/>
</dbReference>
<reference evidence="3" key="1">
    <citation type="submission" date="2020-11" db="EMBL/GenBank/DDBJ databases">
        <authorList>
            <person name="Tran Van P."/>
        </authorList>
    </citation>
    <scope>NUCLEOTIDE SEQUENCE</scope>
</reference>
<evidence type="ECO:0000259" key="2">
    <source>
        <dbReference type="PROSITE" id="PS51385"/>
    </source>
</evidence>